<keyword evidence="1" id="KW-0812">Transmembrane</keyword>
<dbReference type="RefSeq" id="XP_021823800.1">
    <property type="nucleotide sequence ID" value="XM_021968108.1"/>
</dbReference>
<dbReference type="InterPro" id="IPR004158">
    <property type="entry name" value="DUF247_pln"/>
</dbReference>
<dbReference type="Pfam" id="PF03140">
    <property type="entry name" value="DUF247"/>
    <property type="match status" value="1"/>
</dbReference>
<feature type="transmembrane region" description="Helical" evidence="1">
    <location>
        <begin position="439"/>
        <end position="463"/>
    </location>
</feature>
<dbReference type="GeneID" id="110765061"/>
<dbReference type="PANTHER" id="PTHR31170:SF25">
    <property type="entry name" value="BNAA09G04570D PROTEIN"/>
    <property type="match status" value="1"/>
</dbReference>
<protein>
    <submittedName>
        <fullName evidence="3">UPF0481 protein At3g47200-like</fullName>
    </submittedName>
</protein>
<evidence type="ECO:0000313" key="3">
    <source>
        <dbReference type="RefSeq" id="XP_021823800.1"/>
    </source>
</evidence>
<keyword evidence="1" id="KW-0472">Membrane</keyword>
<name>A0A6P5T9L9_PRUAV</name>
<evidence type="ECO:0000256" key="1">
    <source>
        <dbReference type="SAM" id="Phobius"/>
    </source>
</evidence>
<keyword evidence="2" id="KW-1185">Reference proteome</keyword>
<dbReference type="AlphaFoldDB" id="A0A6P5T9L9"/>
<dbReference type="Proteomes" id="UP000515124">
    <property type="component" value="Unplaced"/>
</dbReference>
<keyword evidence="1" id="KW-1133">Transmembrane helix</keyword>
<organism evidence="2 3">
    <name type="scientific">Prunus avium</name>
    <name type="common">Cherry</name>
    <name type="synonym">Cerasus avium</name>
    <dbReference type="NCBI Taxonomy" id="42229"/>
    <lineage>
        <taxon>Eukaryota</taxon>
        <taxon>Viridiplantae</taxon>
        <taxon>Streptophyta</taxon>
        <taxon>Embryophyta</taxon>
        <taxon>Tracheophyta</taxon>
        <taxon>Spermatophyta</taxon>
        <taxon>Magnoliopsida</taxon>
        <taxon>eudicotyledons</taxon>
        <taxon>Gunneridae</taxon>
        <taxon>Pentapetalae</taxon>
        <taxon>rosids</taxon>
        <taxon>fabids</taxon>
        <taxon>Rosales</taxon>
        <taxon>Rosaceae</taxon>
        <taxon>Amygdaloideae</taxon>
        <taxon>Amygdaleae</taxon>
        <taxon>Prunus</taxon>
    </lineage>
</organism>
<dbReference type="KEGG" id="pavi:110765061"/>
<reference evidence="3" key="1">
    <citation type="submission" date="2025-08" db="UniProtKB">
        <authorList>
            <consortium name="RefSeq"/>
        </authorList>
    </citation>
    <scope>IDENTIFICATION</scope>
</reference>
<dbReference type="PANTHER" id="PTHR31170">
    <property type="entry name" value="BNAC04G53230D PROTEIN"/>
    <property type="match status" value="1"/>
</dbReference>
<gene>
    <name evidence="3" type="primary">LOC110765061</name>
</gene>
<sequence length="466" mass="53889">MSNSGEETEARYVQQCYDKVEKASGASNIFIVPNKLRKVKEDAYSPRLVSIGIYHRDKLELAAMQEHKDRYGRFFEKRLNESATSCSSFKHLSCDSFAKFFRYGLPKTILRSYVGSNRDYIMELQEVRDGFFIMELFLRYYQHYNLNMMLEEQSDDPIFNTIWIIPALRQDLALVENQIPFFILQTLFEAIKPHLKANVKPAPNSLTSLALHFFEPAAMKNRKAIVKGVDDPPGGTEGYKHLLDLLHKFYLPIQPKSTNNKQHPAVAGDSSIINITNIDIPGSGSYNNWGFDFCASQLLESGIEIERQSSENHLLNVTFSEGVMRIPSLFIDDNISLLRNLIAYEQCTISSNHITSYPILLKSLIRSSKDIKILRQRRIINSSWIDDEVYLAQCHSILDEVVVKDFYFADLCNQVNAYARKFWFRRRLKSLYRTYFSTAWSFISFIAALCLFVLTVIQTYYAIHPR</sequence>
<accession>A0A6P5T9L9</accession>
<proteinExistence type="predicted"/>
<evidence type="ECO:0000313" key="2">
    <source>
        <dbReference type="Proteomes" id="UP000515124"/>
    </source>
</evidence>